<keyword evidence="4" id="KW-1185">Reference proteome</keyword>
<dbReference type="Proteomes" id="UP001595583">
    <property type="component" value="Unassembled WGS sequence"/>
</dbReference>
<dbReference type="InterPro" id="IPR014710">
    <property type="entry name" value="RmlC-like_jellyroll"/>
</dbReference>
<feature type="domain" description="HTH cro/C1-type" evidence="2">
    <location>
        <begin position="33"/>
        <end position="87"/>
    </location>
</feature>
<dbReference type="PANTHER" id="PTHR46797:SF20">
    <property type="entry name" value="BLR4304 PROTEIN"/>
    <property type="match status" value="1"/>
</dbReference>
<gene>
    <name evidence="3" type="ORF">ACFOHJ_04900</name>
</gene>
<dbReference type="Gene3D" id="1.10.260.40">
    <property type="entry name" value="lambda repressor-like DNA-binding domains"/>
    <property type="match status" value="1"/>
</dbReference>
<dbReference type="Gene3D" id="2.60.120.10">
    <property type="entry name" value="Jelly Rolls"/>
    <property type="match status" value="1"/>
</dbReference>
<evidence type="ECO:0000259" key="2">
    <source>
        <dbReference type="PROSITE" id="PS50943"/>
    </source>
</evidence>
<dbReference type="InterPro" id="IPR050807">
    <property type="entry name" value="TransReg_Diox_bact_type"/>
</dbReference>
<dbReference type="PANTHER" id="PTHR46797">
    <property type="entry name" value="HTH-TYPE TRANSCRIPTIONAL REGULATOR"/>
    <property type="match status" value="1"/>
</dbReference>
<dbReference type="InterPro" id="IPR001387">
    <property type="entry name" value="Cro/C1-type_HTH"/>
</dbReference>
<dbReference type="RefSeq" id="WP_378219091.1">
    <property type="nucleotide sequence ID" value="NZ_JBHRTK010000004.1"/>
</dbReference>
<keyword evidence="1" id="KW-0238">DNA-binding</keyword>
<proteinExistence type="predicted"/>
<dbReference type="InterPro" id="IPR011051">
    <property type="entry name" value="RmlC_Cupin_sf"/>
</dbReference>
<dbReference type="CDD" id="cd02209">
    <property type="entry name" value="cupin_XRE_C"/>
    <property type="match status" value="1"/>
</dbReference>
<dbReference type="InterPro" id="IPR010982">
    <property type="entry name" value="Lambda_DNA-bd_dom_sf"/>
</dbReference>
<dbReference type="EMBL" id="JBHRTK010000004">
    <property type="protein sequence ID" value="MFC3205542.1"/>
    <property type="molecule type" value="Genomic_DNA"/>
</dbReference>
<evidence type="ECO:0000313" key="3">
    <source>
        <dbReference type="EMBL" id="MFC3205542.1"/>
    </source>
</evidence>
<dbReference type="Pfam" id="PF07883">
    <property type="entry name" value="Cupin_2"/>
    <property type="match status" value="1"/>
</dbReference>
<accession>A0ABV7KDQ1</accession>
<evidence type="ECO:0000256" key="1">
    <source>
        <dbReference type="ARBA" id="ARBA00023125"/>
    </source>
</evidence>
<protein>
    <submittedName>
        <fullName evidence="3">Helix-turn-helix domain-containing protein</fullName>
    </submittedName>
</protein>
<organism evidence="3 4">
    <name type="scientific">Aquamicrobium soli</name>
    <dbReference type="NCBI Taxonomy" id="1811518"/>
    <lineage>
        <taxon>Bacteria</taxon>
        <taxon>Pseudomonadati</taxon>
        <taxon>Pseudomonadota</taxon>
        <taxon>Alphaproteobacteria</taxon>
        <taxon>Hyphomicrobiales</taxon>
        <taxon>Phyllobacteriaceae</taxon>
        <taxon>Aquamicrobium</taxon>
    </lineage>
</organism>
<reference evidence="4" key="1">
    <citation type="journal article" date="2019" name="Int. J. Syst. Evol. Microbiol.">
        <title>The Global Catalogue of Microorganisms (GCM) 10K type strain sequencing project: providing services to taxonomists for standard genome sequencing and annotation.</title>
        <authorList>
            <consortium name="The Broad Institute Genomics Platform"/>
            <consortium name="The Broad Institute Genome Sequencing Center for Infectious Disease"/>
            <person name="Wu L."/>
            <person name="Ma J."/>
        </authorList>
    </citation>
    <scope>NUCLEOTIDE SEQUENCE [LARGE SCALE GENOMIC DNA]</scope>
    <source>
        <strain evidence="4">KCTC 52165</strain>
    </source>
</reference>
<comment type="caution">
    <text evidence="3">The sequence shown here is derived from an EMBL/GenBank/DDBJ whole genome shotgun (WGS) entry which is preliminary data.</text>
</comment>
<dbReference type="InterPro" id="IPR013096">
    <property type="entry name" value="Cupin_2"/>
</dbReference>
<dbReference type="SMART" id="SM00530">
    <property type="entry name" value="HTH_XRE"/>
    <property type="match status" value="1"/>
</dbReference>
<sequence>MGAKRRAGALAAGQEQPPPLEAYEERVSLGARLRRFRQDLGWTLEQASGVTGVGRSTLSKIENGQMSPTFDLLRRLTMRMQIDLVDLFDADSSQEPRGRRSLTLKGQGKRLSSPTYVHELLAADVSRKKMLPFRSRITARSRSEFDGWVRHDGEEIIVVLSGAIEVHTEYYEPVVLHEGDSLYFDSTMGHCAISVGEEDAQVFWVCSIDVFKDQVERAGADPVAARGLLEAGGN</sequence>
<name>A0ABV7KDQ1_9HYPH</name>
<dbReference type="CDD" id="cd00093">
    <property type="entry name" value="HTH_XRE"/>
    <property type="match status" value="1"/>
</dbReference>
<dbReference type="SUPFAM" id="SSF47413">
    <property type="entry name" value="lambda repressor-like DNA-binding domains"/>
    <property type="match status" value="1"/>
</dbReference>
<dbReference type="PROSITE" id="PS50943">
    <property type="entry name" value="HTH_CROC1"/>
    <property type="match status" value="1"/>
</dbReference>
<dbReference type="Pfam" id="PF13560">
    <property type="entry name" value="HTH_31"/>
    <property type="match status" value="1"/>
</dbReference>
<dbReference type="SUPFAM" id="SSF51182">
    <property type="entry name" value="RmlC-like cupins"/>
    <property type="match status" value="1"/>
</dbReference>
<evidence type="ECO:0000313" key="4">
    <source>
        <dbReference type="Proteomes" id="UP001595583"/>
    </source>
</evidence>